<evidence type="ECO:0000256" key="7">
    <source>
        <dbReference type="ARBA" id="ARBA00022989"/>
    </source>
</evidence>
<dbReference type="Pfam" id="PF02931">
    <property type="entry name" value="Neur_chan_LBD"/>
    <property type="match status" value="1"/>
</dbReference>
<dbReference type="PROSITE" id="PS00236">
    <property type="entry name" value="NEUROTR_ION_CHANNEL"/>
    <property type="match status" value="1"/>
</dbReference>
<feature type="domain" description="Neurotransmitter-gated ion-channel ligand-binding" evidence="12">
    <location>
        <begin position="74"/>
        <end position="268"/>
    </location>
</feature>
<feature type="domain" description="Neurotransmitter-gated ion-channel transmembrane" evidence="13">
    <location>
        <begin position="275"/>
        <end position="360"/>
    </location>
</feature>
<evidence type="ECO:0000313" key="14">
    <source>
        <dbReference type="EMBL" id="CAL8097852.1"/>
    </source>
</evidence>
<proteinExistence type="inferred from homology"/>
<evidence type="ECO:0000256" key="3">
    <source>
        <dbReference type="ARBA" id="ARBA00022448"/>
    </source>
</evidence>
<keyword evidence="8 11" id="KW-0406">Ion transport</keyword>
<evidence type="ECO:0000256" key="8">
    <source>
        <dbReference type="ARBA" id="ARBA00023065"/>
    </source>
</evidence>
<name>A0ABP1QFF0_9HEXA</name>
<evidence type="ECO:0000256" key="11">
    <source>
        <dbReference type="RuleBase" id="RU000687"/>
    </source>
</evidence>
<keyword evidence="3 11" id="KW-0813">Transport</keyword>
<keyword evidence="7 11" id="KW-1133">Transmembrane helix</keyword>
<evidence type="ECO:0000256" key="10">
    <source>
        <dbReference type="ARBA" id="ARBA00023303"/>
    </source>
</evidence>
<keyword evidence="5 11" id="KW-0812">Transmembrane</keyword>
<dbReference type="PANTHER" id="PTHR18945">
    <property type="entry name" value="NEUROTRANSMITTER GATED ION CHANNEL"/>
    <property type="match status" value="1"/>
</dbReference>
<dbReference type="SUPFAM" id="SSF63712">
    <property type="entry name" value="Nicotinic receptor ligand binding domain-like"/>
    <property type="match status" value="1"/>
</dbReference>
<dbReference type="InterPro" id="IPR006028">
    <property type="entry name" value="GABAA/Glycine_rcpt"/>
</dbReference>
<dbReference type="InterPro" id="IPR006202">
    <property type="entry name" value="Neur_chan_lig-bd"/>
</dbReference>
<evidence type="ECO:0000256" key="9">
    <source>
        <dbReference type="ARBA" id="ARBA00023136"/>
    </source>
</evidence>
<evidence type="ECO:0000313" key="15">
    <source>
        <dbReference type="Proteomes" id="UP001642540"/>
    </source>
</evidence>
<comment type="subcellular location">
    <subcellularLocation>
        <location evidence="2">Cell membrane</location>
    </subcellularLocation>
    <subcellularLocation>
        <location evidence="1">Membrane</location>
        <topology evidence="1">Multi-pass membrane protein</topology>
    </subcellularLocation>
</comment>
<keyword evidence="9 11" id="KW-0472">Membrane</keyword>
<feature type="transmembrane region" description="Helical" evidence="11">
    <location>
        <begin position="301"/>
        <end position="323"/>
    </location>
</feature>
<dbReference type="PRINTS" id="PR00253">
    <property type="entry name" value="GABAARECEPTR"/>
</dbReference>
<dbReference type="Proteomes" id="UP001642540">
    <property type="component" value="Unassembled WGS sequence"/>
</dbReference>
<dbReference type="Gene3D" id="1.20.58.390">
    <property type="entry name" value="Neurotransmitter-gated ion-channel transmembrane domain"/>
    <property type="match status" value="1"/>
</dbReference>
<gene>
    <name evidence="14" type="ORF">ODALV1_LOCUS9763</name>
</gene>
<protein>
    <submittedName>
        <fullName evidence="14">Uncharacterized protein</fullName>
    </submittedName>
</protein>
<keyword evidence="4" id="KW-1003">Cell membrane</keyword>
<keyword evidence="15" id="KW-1185">Reference proteome</keyword>
<feature type="transmembrane region" description="Helical" evidence="11">
    <location>
        <begin position="409"/>
        <end position="428"/>
    </location>
</feature>
<dbReference type="InterPro" id="IPR036734">
    <property type="entry name" value="Neur_chan_lig-bd_sf"/>
</dbReference>
<evidence type="ECO:0000259" key="13">
    <source>
        <dbReference type="Pfam" id="PF02932"/>
    </source>
</evidence>
<comment type="similarity">
    <text evidence="11">Belongs to the ligand-gated ion channel (TC 1.A.9) family.</text>
</comment>
<dbReference type="InterPro" id="IPR006029">
    <property type="entry name" value="Neurotrans-gated_channel_TM"/>
</dbReference>
<comment type="caution">
    <text evidence="14">The sequence shown here is derived from an EMBL/GenBank/DDBJ whole genome shotgun (WGS) entry which is preliminary data.</text>
</comment>
<dbReference type="CDD" id="cd19049">
    <property type="entry name" value="LGIC_TM_anion"/>
    <property type="match status" value="1"/>
</dbReference>
<dbReference type="InterPro" id="IPR006201">
    <property type="entry name" value="Neur_channel"/>
</dbReference>
<keyword evidence="6" id="KW-0732">Signal</keyword>
<organism evidence="14 15">
    <name type="scientific">Orchesella dallaii</name>
    <dbReference type="NCBI Taxonomy" id="48710"/>
    <lineage>
        <taxon>Eukaryota</taxon>
        <taxon>Metazoa</taxon>
        <taxon>Ecdysozoa</taxon>
        <taxon>Arthropoda</taxon>
        <taxon>Hexapoda</taxon>
        <taxon>Collembola</taxon>
        <taxon>Entomobryomorpha</taxon>
        <taxon>Entomobryoidea</taxon>
        <taxon>Orchesellidae</taxon>
        <taxon>Orchesellinae</taxon>
        <taxon>Orchesella</taxon>
    </lineage>
</organism>
<feature type="transmembrane region" description="Helical" evidence="11">
    <location>
        <begin position="273"/>
        <end position="292"/>
    </location>
</feature>
<reference evidence="14 15" key="1">
    <citation type="submission" date="2024-08" db="EMBL/GenBank/DDBJ databases">
        <authorList>
            <person name="Cucini C."/>
            <person name="Frati F."/>
        </authorList>
    </citation>
    <scope>NUCLEOTIDE SEQUENCE [LARGE SCALE GENOMIC DNA]</scope>
</reference>
<dbReference type="InterPro" id="IPR038050">
    <property type="entry name" value="Neuro_actylchol_rec"/>
</dbReference>
<dbReference type="PRINTS" id="PR00252">
    <property type="entry name" value="NRIONCHANNEL"/>
</dbReference>
<dbReference type="Gene3D" id="2.70.170.10">
    <property type="entry name" value="Neurotransmitter-gated ion-channel ligand-binding domain"/>
    <property type="match status" value="1"/>
</dbReference>
<dbReference type="EMBL" id="CAXLJM020000030">
    <property type="protein sequence ID" value="CAL8097852.1"/>
    <property type="molecule type" value="Genomic_DNA"/>
</dbReference>
<evidence type="ECO:0000256" key="1">
    <source>
        <dbReference type="ARBA" id="ARBA00004141"/>
    </source>
</evidence>
<evidence type="ECO:0000256" key="4">
    <source>
        <dbReference type="ARBA" id="ARBA00022475"/>
    </source>
</evidence>
<accession>A0ABP1QFF0</accession>
<evidence type="ECO:0000259" key="12">
    <source>
        <dbReference type="Pfam" id="PF02931"/>
    </source>
</evidence>
<dbReference type="InterPro" id="IPR036719">
    <property type="entry name" value="Neuro-gated_channel_TM_sf"/>
</dbReference>
<feature type="transmembrane region" description="Helical" evidence="11">
    <location>
        <begin position="335"/>
        <end position="357"/>
    </location>
</feature>
<evidence type="ECO:0000256" key="2">
    <source>
        <dbReference type="ARBA" id="ARBA00004236"/>
    </source>
</evidence>
<sequence>MIRRQDTRITFPWIGFNVGEIGKTFLVLLLVTLAIIFAAGEEEDVFNHPFYYSNYTSSTNEIVSSVYDILPHGRDKYDKFTNPNNNGTPTDVHFHVTVLNIDNINEDLMSYEVDMLLIKKWKDERLRAGTGNRGKDYIELDIYWSLHLWRPNWLIKNTNMAGMHHFLRLYNDKTVMYVAKLRVALFCPMKFERYPHDTQFCTMEIQSLSQSTKDLVFKWDDSNPLVIDSNLNLPQFNIVTSIVENCTLEYSFGNCTCLKVIFELRRKTGYHVFRTYIPSALLVVFSWISFWIRPEAAAERITVCVTSLLILATQNVVQSLVIFPKVPCIKYIDVWMGFCTAFAIVALLEFALVTHFIEKGYRAENNSCKDIYELDTNADAQSQTQPFAGSTLKRKSNRKRNMSLKLDKISRVLFPIAFLIFNIVYWSIVLI</sequence>
<keyword evidence="10 11" id="KW-0407">Ion channel</keyword>
<dbReference type="SUPFAM" id="SSF90112">
    <property type="entry name" value="Neurotransmitter-gated ion-channel transmembrane pore"/>
    <property type="match status" value="1"/>
</dbReference>
<evidence type="ECO:0000256" key="5">
    <source>
        <dbReference type="ARBA" id="ARBA00022692"/>
    </source>
</evidence>
<dbReference type="InterPro" id="IPR018000">
    <property type="entry name" value="Neurotransmitter_ion_chnl_CS"/>
</dbReference>
<feature type="transmembrane region" description="Helical" evidence="11">
    <location>
        <begin position="21"/>
        <end position="40"/>
    </location>
</feature>
<dbReference type="Pfam" id="PF02932">
    <property type="entry name" value="Neur_chan_memb"/>
    <property type="match status" value="1"/>
</dbReference>
<evidence type="ECO:0000256" key="6">
    <source>
        <dbReference type="ARBA" id="ARBA00022729"/>
    </source>
</evidence>